<gene>
    <name evidence="2" type="primary">Contig14898.g15867</name>
    <name evidence="2" type="ORF">STYLEM_15908</name>
</gene>
<organism evidence="2 3">
    <name type="scientific">Stylonychia lemnae</name>
    <name type="common">Ciliate</name>
    <dbReference type="NCBI Taxonomy" id="5949"/>
    <lineage>
        <taxon>Eukaryota</taxon>
        <taxon>Sar</taxon>
        <taxon>Alveolata</taxon>
        <taxon>Ciliophora</taxon>
        <taxon>Intramacronucleata</taxon>
        <taxon>Spirotrichea</taxon>
        <taxon>Stichotrichia</taxon>
        <taxon>Sporadotrichida</taxon>
        <taxon>Oxytrichidae</taxon>
        <taxon>Stylonychinae</taxon>
        <taxon>Stylonychia</taxon>
    </lineage>
</organism>
<dbReference type="InParanoid" id="A0A078AXA9"/>
<feature type="region of interest" description="Disordered" evidence="1">
    <location>
        <begin position="1"/>
        <end position="25"/>
    </location>
</feature>
<proteinExistence type="predicted"/>
<dbReference type="AlphaFoldDB" id="A0A078AXA9"/>
<sequence length="119" mass="13646">MMKKRITSQPFQNSSPQNKNDPPALFNQQNVSAFIIQNTDDSQNPHFKNNMQHIPLDKLETGANLHQLGQLRLVSEQRVNHNTSQQFPITGDYSQSKYLKQVGVNIINEKFQSSQKQPL</sequence>
<evidence type="ECO:0000256" key="1">
    <source>
        <dbReference type="SAM" id="MobiDB-lite"/>
    </source>
</evidence>
<evidence type="ECO:0000313" key="3">
    <source>
        <dbReference type="Proteomes" id="UP000039865"/>
    </source>
</evidence>
<dbReference type="EMBL" id="CCKQ01014996">
    <property type="protein sequence ID" value="CDW86809.1"/>
    <property type="molecule type" value="Genomic_DNA"/>
</dbReference>
<accession>A0A078AXA9</accession>
<keyword evidence="3" id="KW-1185">Reference proteome</keyword>
<reference evidence="2 3" key="1">
    <citation type="submission" date="2014-06" db="EMBL/GenBank/DDBJ databases">
        <authorList>
            <person name="Swart Estienne"/>
        </authorList>
    </citation>
    <scope>NUCLEOTIDE SEQUENCE [LARGE SCALE GENOMIC DNA]</scope>
    <source>
        <strain evidence="2 3">130c</strain>
    </source>
</reference>
<evidence type="ECO:0000313" key="2">
    <source>
        <dbReference type="EMBL" id="CDW86809.1"/>
    </source>
</evidence>
<dbReference type="Proteomes" id="UP000039865">
    <property type="component" value="Unassembled WGS sequence"/>
</dbReference>
<protein>
    <submittedName>
        <fullName evidence="2">Uncharacterized protein</fullName>
    </submittedName>
</protein>
<feature type="compositionally biased region" description="Polar residues" evidence="1">
    <location>
        <begin position="7"/>
        <end position="25"/>
    </location>
</feature>
<name>A0A078AXA9_STYLE</name>